<evidence type="ECO:0000256" key="2">
    <source>
        <dbReference type="ARBA" id="ARBA00013194"/>
    </source>
</evidence>
<evidence type="ECO:0000259" key="4">
    <source>
        <dbReference type="Pfam" id="PF00254"/>
    </source>
</evidence>
<feature type="domain" description="PPIase FKBP-type" evidence="4">
    <location>
        <begin position="13"/>
        <end position="44"/>
    </location>
</feature>
<dbReference type="GO" id="GO:0003755">
    <property type="term" value="F:peptidyl-prolyl cis-trans isomerase activity"/>
    <property type="evidence" value="ECO:0007669"/>
    <property type="project" value="UniProtKB-KW"/>
</dbReference>
<evidence type="ECO:0000256" key="3">
    <source>
        <dbReference type="ARBA" id="ARBA00023110"/>
    </source>
</evidence>
<dbReference type="AlphaFoldDB" id="A0A0F6SGN0"/>
<evidence type="ECO:0000313" key="5">
    <source>
        <dbReference type="EMBL" id="AKF08979.1"/>
    </source>
</evidence>
<dbReference type="Pfam" id="PF00254">
    <property type="entry name" value="FKBP_C"/>
    <property type="match status" value="1"/>
</dbReference>
<dbReference type="Gene3D" id="3.10.50.40">
    <property type="match status" value="1"/>
</dbReference>
<dbReference type="InterPro" id="IPR001179">
    <property type="entry name" value="PPIase_FKBP_dom"/>
</dbReference>
<keyword evidence="6" id="KW-1185">Reference proteome</keyword>
<dbReference type="STRING" id="927083.DB32_006128"/>
<proteinExistence type="predicted"/>
<evidence type="ECO:0000313" key="6">
    <source>
        <dbReference type="Proteomes" id="UP000034883"/>
    </source>
</evidence>
<gene>
    <name evidence="5" type="ORF">DB32_006128</name>
</gene>
<accession>A0A0F6SGN0</accession>
<dbReference type="KEGG" id="samy:DB32_006128"/>
<reference evidence="5 6" key="1">
    <citation type="submission" date="2015-03" db="EMBL/GenBank/DDBJ databases">
        <title>Genome assembly of Sandaracinus amylolyticus DSM 53668.</title>
        <authorList>
            <person name="Sharma G."/>
            <person name="Subramanian S."/>
        </authorList>
    </citation>
    <scope>NUCLEOTIDE SEQUENCE [LARGE SCALE GENOMIC DNA]</scope>
    <source>
        <strain evidence="5 6">DSM 53668</strain>
    </source>
</reference>
<dbReference type="SUPFAM" id="SSF54534">
    <property type="entry name" value="FKBP-like"/>
    <property type="match status" value="1"/>
</dbReference>
<protein>
    <recommendedName>
        <fullName evidence="2">peptidylprolyl isomerase</fullName>
        <ecNumber evidence="2">5.2.1.8</ecNumber>
    </recommendedName>
</protein>
<evidence type="ECO:0000256" key="1">
    <source>
        <dbReference type="ARBA" id="ARBA00000971"/>
    </source>
</evidence>
<organism evidence="5 6">
    <name type="scientific">Sandaracinus amylolyticus</name>
    <dbReference type="NCBI Taxonomy" id="927083"/>
    <lineage>
        <taxon>Bacteria</taxon>
        <taxon>Pseudomonadati</taxon>
        <taxon>Myxococcota</taxon>
        <taxon>Polyangia</taxon>
        <taxon>Polyangiales</taxon>
        <taxon>Sandaracinaceae</taxon>
        <taxon>Sandaracinus</taxon>
    </lineage>
</organism>
<dbReference type="OrthoDB" id="9812109at2"/>
<name>A0A0F6SGN0_9BACT</name>
<dbReference type="EMBL" id="CP011125">
    <property type="protein sequence ID" value="AKF08979.1"/>
    <property type="molecule type" value="Genomic_DNA"/>
</dbReference>
<dbReference type="InterPro" id="IPR046357">
    <property type="entry name" value="PPIase_dom_sf"/>
</dbReference>
<dbReference type="Proteomes" id="UP000034883">
    <property type="component" value="Chromosome"/>
</dbReference>
<keyword evidence="3" id="KW-0697">Rotamase</keyword>
<dbReference type="EC" id="5.2.1.8" evidence="2"/>
<keyword evidence="3" id="KW-0413">Isomerase</keyword>
<comment type="catalytic activity">
    <reaction evidence="1">
        <text>[protein]-peptidylproline (omega=180) = [protein]-peptidylproline (omega=0)</text>
        <dbReference type="Rhea" id="RHEA:16237"/>
        <dbReference type="Rhea" id="RHEA-COMP:10747"/>
        <dbReference type="Rhea" id="RHEA-COMP:10748"/>
        <dbReference type="ChEBI" id="CHEBI:83833"/>
        <dbReference type="ChEBI" id="CHEBI:83834"/>
        <dbReference type="EC" id="5.2.1.8"/>
    </reaction>
</comment>
<sequence>MLRLCILPPGSGQRDDRVRVHCTGWTTDGRTFDSSHTRGEPASFAPVPFVPAAASSNARRAELRQVR</sequence>